<dbReference type="CDD" id="cd02440">
    <property type="entry name" value="AdoMet_MTases"/>
    <property type="match status" value="1"/>
</dbReference>
<dbReference type="GO" id="GO:0008168">
    <property type="term" value="F:methyltransferase activity"/>
    <property type="evidence" value="ECO:0007669"/>
    <property type="project" value="UniProtKB-KW"/>
</dbReference>
<evidence type="ECO:0000313" key="2">
    <source>
        <dbReference type="Proteomes" id="UP000192591"/>
    </source>
</evidence>
<accession>A0A1V9ACL1</accession>
<dbReference type="GO" id="GO:0032259">
    <property type="term" value="P:methylation"/>
    <property type="evidence" value="ECO:0007669"/>
    <property type="project" value="UniProtKB-KW"/>
</dbReference>
<keyword evidence="2" id="KW-1185">Reference proteome</keyword>
<proteinExistence type="predicted"/>
<dbReference type="EMBL" id="MWIH01000002">
    <property type="protein sequence ID" value="OQO94862.1"/>
    <property type="molecule type" value="Genomic_DNA"/>
</dbReference>
<dbReference type="SUPFAM" id="SSF53335">
    <property type="entry name" value="S-adenosyl-L-methionine-dependent methyltransferases"/>
    <property type="match status" value="1"/>
</dbReference>
<reference evidence="1 2" key="1">
    <citation type="submission" date="2017-02" db="EMBL/GenBank/DDBJ databases">
        <title>Draft genome of Saccharomonospora sp. 154.</title>
        <authorList>
            <person name="Alonso-Carmona G.S."/>
            <person name="De La Haba R."/>
            <person name="Vera-Gargallo B."/>
            <person name="Sandoval-Trujillo A.H."/>
            <person name="Ramirez-Duran N."/>
            <person name="Ventosa A."/>
        </authorList>
    </citation>
    <scope>NUCLEOTIDE SEQUENCE [LARGE SCALE GENOMIC DNA]</scope>
    <source>
        <strain evidence="1 2">LRS4.154</strain>
    </source>
</reference>
<dbReference type="Proteomes" id="UP000192591">
    <property type="component" value="Unassembled WGS sequence"/>
</dbReference>
<sequence>MENGGLPNGDVASRPVRLHRDVRLPDDVEHIDQDAEYCSVFADGAWQRIRFHDYRRIFSIPGLYEHLFHDLLDCRSPDVVAKLLKEELQRDGVAAHSLRVLDLGAGNGLVGEQLRTVGAGELVGVDILPEARAAALRDRPEVYDAYHVVDMTALAETERAALAAPRFTALACVAALGYGDIPPSAFRAAFNLVAEGGWIAFTIKDRFLSEADTSGFARLVSRCTEAGLLRVRTSQRYRHRLDVRGEPLNYVALVGTKRADIPEDLLG</sequence>
<organism evidence="1 2">
    <name type="scientific">Saccharomonospora piscinae</name>
    <dbReference type="NCBI Taxonomy" id="687388"/>
    <lineage>
        <taxon>Bacteria</taxon>
        <taxon>Bacillati</taxon>
        <taxon>Actinomycetota</taxon>
        <taxon>Actinomycetes</taxon>
        <taxon>Pseudonocardiales</taxon>
        <taxon>Pseudonocardiaceae</taxon>
        <taxon>Saccharomonospora</taxon>
    </lineage>
</organism>
<dbReference type="Gene3D" id="3.40.50.150">
    <property type="entry name" value="Vaccinia Virus protein VP39"/>
    <property type="match status" value="1"/>
</dbReference>
<dbReference type="InterPro" id="IPR029063">
    <property type="entry name" value="SAM-dependent_MTases_sf"/>
</dbReference>
<keyword evidence="1" id="KW-0489">Methyltransferase</keyword>
<gene>
    <name evidence="1" type="ORF">B1813_01955</name>
</gene>
<protein>
    <submittedName>
        <fullName evidence="1">Methyltransferase</fullName>
    </submittedName>
</protein>
<keyword evidence="1" id="KW-0808">Transferase</keyword>
<dbReference type="AlphaFoldDB" id="A0A1V9ACL1"/>
<comment type="caution">
    <text evidence="1">The sequence shown here is derived from an EMBL/GenBank/DDBJ whole genome shotgun (WGS) entry which is preliminary data.</text>
</comment>
<dbReference type="STRING" id="1962155.B1813_01955"/>
<dbReference type="RefSeq" id="WP_081190285.1">
    <property type="nucleotide sequence ID" value="NZ_MWIH01000002.1"/>
</dbReference>
<evidence type="ECO:0000313" key="1">
    <source>
        <dbReference type="EMBL" id="OQO94862.1"/>
    </source>
</evidence>
<dbReference type="Pfam" id="PF13489">
    <property type="entry name" value="Methyltransf_23"/>
    <property type="match status" value="1"/>
</dbReference>
<name>A0A1V9ACL1_SACPI</name>